<feature type="region of interest" description="Disordered" evidence="4">
    <location>
        <begin position="396"/>
        <end position="441"/>
    </location>
</feature>
<organism evidence="5 6">
    <name type="scientific">Penicillium nalgiovense</name>
    <dbReference type="NCBI Taxonomy" id="60175"/>
    <lineage>
        <taxon>Eukaryota</taxon>
        <taxon>Fungi</taxon>
        <taxon>Dikarya</taxon>
        <taxon>Ascomycota</taxon>
        <taxon>Pezizomycotina</taxon>
        <taxon>Eurotiomycetes</taxon>
        <taxon>Eurotiomycetidae</taxon>
        <taxon>Eurotiales</taxon>
        <taxon>Aspergillaceae</taxon>
        <taxon>Penicillium</taxon>
    </lineage>
</organism>
<dbReference type="Proteomes" id="UP001153461">
    <property type="component" value="Unassembled WGS sequence"/>
</dbReference>
<dbReference type="GO" id="GO:0160107">
    <property type="term" value="F:tRNA (adenine(58)-N1)-methyltransferase activity"/>
    <property type="evidence" value="ECO:0007669"/>
    <property type="project" value="UniProtKB-EC"/>
</dbReference>
<dbReference type="OrthoDB" id="5585464at2759"/>
<feature type="region of interest" description="Disordered" evidence="4">
    <location>
        <begin position="195"/>
        <end position="235"/>
    </location>
</feature>
<dbReference type="InterPro" id="IPR029063">
    <property type="entry name" value="SAM-dependent_MTases_sf"/>
</dbReference>
<reference evidence="5" key="1">
    <citation type="submission" date="2021-07" db="EMBL/GenBank/DDBJ databases">
        <authorList>
            <person name="Branca A.L. A."/>
        </authorList>
    </citation>
    <scope>NUCLEOTIDE SEQUENCE</scope>
</reference>
<dbReference type="GO" id="GO:0030488">
    <property type="term" value="P:tRNA methylation"/>
    <property type="evidence" value="ECO:0007669"/>
    <property type="project" value="InterPro"/>
</dbReference>
<evidence type="ECO:0000313" key="6">
    <source>
        <dbReference type="Proteomes" id="UP001153461"/>
    </source>
</evidence>
<dbReference type="GO" id="GO:0005739">
    <property type="term" value="C:mitochondrion"/>
    <property type="evidence" value="ECO:0007669"/>
    <property type="project" value="TreeGrafter"/>
</dbReference>
<dbReference type="AlphaFoldDB" id="A0A9W4I5J5"/>
<dbReference type="GO" id="GO:0031515">
    <property type="term" value="C:tRNA (m1A) methyltransferase complex"/>
    <property type="evidence" value="ECO:0007669"/>
    <property type="project" value="InterPro"/>
</dbReference>
<gene>
    <name evidence="5" type="ORF">PNAL_LOCUS8081</name>
</gene>
<sequence length="468" mass="51085">MSRLRQALQRIFGATPTGALRSRTIDTNFSIIKGNCVATFLPNTGLTKCAEGDRVILHGKQPSLSKALKPGEKLQTPRGAVEHDSIIGKRVWDTVQSRKGQYTHFSIFPGHITDIPLYTGLNLRVSLPTLEEYVALTPRLVTPIYPQDANLIASLLDIHVNTPAAGEIQPTTEILESGTGHGSLTLHLARAIHAANTTPPPRPSRSQINNLEGRVTRPGEKDTEQSGEKPAEQIADPAQEEWDAWRAQRNAIIHTVDVSPKFSALAEKNIRGFRRGIYAGNIDFYVGPVENWIAQQKQQRKKTGLASLTGVNPVDPFLSHVILDMPSSNLRIPHVTPMLKRDGLLVVFMPSITQIGECLQLIRDQRLPLVQEKVIELGSGISGGRTWDVRFATKKSGADPSSWAVPSDAEGATPVEADEQPAADAISEVSTTEEPPKGGESVLVCRPKVGVRIQGGGFVAVWRRIEDR</sequence>
<accession>A0A9W4I5J5</accession>
<dbReference type="Gene3D" id="3.10.330.20">
    <property type="match status" value="1"/>
</dbReference>
<dbReference type="PANTHER" id="PTHR12133">
    <property type="entry name" value="TRNA (ADENINE(58)-N(1))-METHYLTRANSFERASE"/>
    <property type="match status" value="1"/>
</dbReference>
<evidence type="ECO:0000256" key="4">
    <source>
        <dbReference type="SAM" id="MobiDB-lite"/>
    </source>
</evidence>
<dbReference type="Pfam" id="PF14801">
    <property type="entry name" value="TrmI-like_N"/>
    <property type="match status" value="1"/>
</dbReference>
<evidence type="ECO:0000313" key="5">
    <source>
        <dbReference type="EMBL" id="CAG8222990.1"/>
    </source>
</evidence>
<dbReference type="EC" id="2.1.1.220" evidence="1"/>
<dbReference type="EMBL" id="CAJVNV010000521">
    <property type="protein sequence ID" value="CAG8222990.1"/>
    <property type="molecule type" value="Genomic_DNA"/>
</dbReference>
<dbReference type="SUPFAM" id="SSF53335">
    <property type="entry name" value="S-adenosyl-L-methionine-dependent methyltransferases"/>
    <property type="match status" value="1"/>
</dbReference>
<name>A0A9W4I5J5_PENNA</name>
<evidence type="ECO:0000256" key="2">
    <source>
        <dbReference type="ARBA" id="ARBA00015963"/>
    </source>
</evidence>
<protein>
    <recommendedName>
        <fullName evidence="2">tRNA (adenine(58)-N(1))-methyltransferase catalytic subunit TRM61</fullName>
        <ecNumber evidence="1">2.1.1.220</ecNumber>
    </recommendedName>
    <alternativeName>
        <fullName evidence="3">tRNA(m1A58)-methyltransferase subunit TRM61</fullName>
    </alternativeName>
</protein>
<dbReference type="PROSITE" id="PS51620">
    <property type="entry name" value="SAM_TRM61"/>
    <property type="match status" value="1"/>
</dbReference>
<evidence type="ECO:0000256" key="1">
    <source>
        <dbReference type="ARBA" id="ARBA00012796"/>
    </source>
</evidence>
<dbReference type="Gene3D" id="3.40.50.150">
    <property type="entry name" value="Vaccinia Virus protein VP39"/>
    <property type="match status" value="1"/>
</dbReference>
<evidence type="ECO:0000256" key="3">
    <source>
        <dbReference type="ARBA" id="ARBA00033309"/>
    </source>
</evidence>
<proteinExistence type="predicted"/>
<feature type="compositionally biased region" description="Basic and acidic residues" evidence="4">
    <location>
        <begin position="214"/>
        <end position="231"/>
    </location>
</feature>
<dbReference type="InterPro" id="IPR014816">
    <property type="entry name" value="tRNA_MeTrfase_Gcd14"/>
</dbReference>
<comment type="caution">
    <text evidence="5">The sequence shown here is derived from an EMBL/GenBank/DDBJ whole genome shotgun (WGS) entry which is preliminary data.</text>
</comment>
<dbReference type="PANTHER" id="PTHR12133:SF1">
    <property type="entry name" value="TRNA (ADENINE(58)-N(1))-METHYLTRANSFERASE, MITOCHONDRIAL"/>
    <property type="match status" value="1"/>
</dbReference>